<accession>A4U2C4</accession>
<keyword evidence="1" id="KW-0732">Signal</keyword>
<proteinExistence type="predicted"/>
<evidence type="ECO:0000256" key="1">
    <source>
        <dbReference type="SAM" id="SignalP"/>
    </source>
</evidence>
<evidence type="ECO:0000313" key="2">
    <source>
        <dbReference type="EMBL" id="CAM77031.1"/>
    </source>
</evidence>
<dbReference type="PROSITE" id="PS51257">
    <property type="entry name" value="PROKAR_LIPOPROTEIN"/>
    <property type="match status" value="1"/>
</dbReference>
<gene>
    <name evidence="2" type="ORF">MGR_3534</name>
</gene>
<dbReference type="RefSeq" id="WP_024079897.1">
    <property type="nucleotide sequence ID" value="NZ_CP027527.1"/>
</dbReference>
<dbReference type="AlphaFoldDB" id="A4U2C4"/>
<feature type="chain" id="PRO_5002672912" evidence="1">
    <location>
        <begin position="22"/>
        <end position="157"/>
    </location>
</feature>
<name>A4U2C4_9PROT</name>
<feature type="signal peptide" evidence="1">
    <location>
        <begin position="1"/>
        <end position="21"/>
    </location>
</feature>
<sequence length="157" mass="16934">MKIIKLAVPIGITIAVGLMVASCAPQSSSPQQVQSTVPSNPTVTYKYLGDQDLVQANQNAAGFCNQYQSIPRTKTFSTEPNGGKLVVFECLHAAQPPVLPPQYNPNAGYTYMTDQELVEASRNAQIYCMNNGSQQVMSNVTTNVNGSRTVSFQCGPR</sequence>
<reference evidence="2" key="1">
    <citation type="journal article" date="2007" name="J. Bacteriol.">
        <title>Comparative genome analysis of four magnetotactic bacteria reveals a complex set of group-specific genes implicated in magnetosome biomineralization and function.</title>
        <authorList>
            <person name="Richter M."/>
            <person name="Kube M."/>
            <person name="Bazylinski D.A."/>
            <person name="Lombardot T."/>
            <person name="Gloeckner F.O."/>
            <person name="Reinhardt R."/>
            <person name="Schueler D."/>
        </authorList>
    </citation>
    <scope>NUCLEOTIDE SEQUENCE</scope>
    <source>
        <strain evidence="2">MSR-1</strain>
    </source>
</reference>
<organism evidence="2">
    <name type="scientific">Magnetospirillum gryphiswaldense</name>
    <dbReference type="NCBI Taxonomy" id="55518"/>
    <lineage>
        <taxon>Bacteria</taxon>
        <taxon>Pseudomonadati</taxon>
        <taxon>Pseudomonadota</taxon>
        <taxon>Alphaproteobacteria</taxon>
        <taxon>Rhodospirillales</taxon>
        <taxon>Rhodospirillaceae</taxon>
        <taxon>Magnetospirillum</taxon>
    </lineage>
</organism>
<protein>
    <submittedName>
        <fullName evidence="2">Secreted protein</fullName>
    </submittedName>
</protein>
<dbReference type="EMBL" id="CU459003">
    <property type="protein sequence ID" value="CAM77031.1"/>
    <property type="molecule type" value="Genomic_DNA"/>
</dbReference>